<evidence type="ECO:0000313" key="1">
    <source>
        <dbReference type="EMBL" id="KGF41471.1"/>
    </source>
</evidence>
<sequence length="118" mass="14424">MNSTKDTFSWEYSFPIEESWNIENEFAKWQLPRLQLFTEQTMLLPPATSPKVLRDKFGNEHAHKLWIKYLKEMLFAFIYYAEDYKYLKYPKYDAVIERRISRGIHLFAKFFQHLCIDK</sequence>
<dbReference type="RefSeq" id="WP_036868963.1">
    <property type="nucleotide sequence ID" value="NZ_JRNQ01000129.1"/>
</dbReference>
<organism evidence="1 2">
    <name type="scientific">Prevotella bivia DNF00320</name>
    <dbReference type="NCBI Taxonomy" id="1401068"/>
    <lineage>
        <taxon>Bacteria</taxon>
        <taxon>Pseudomonadati</taxon>
        <taxon>Bacteroidota</taxon>
        <taxon>Bacteroidia</taxon>
        <taxon>Bacteroidales</taxon>
        <taxon>Prevotellaceae</taxon>
        <taxon>Prevotella</taxon>
    </lineage>
</organism>
<name>A0A096A4C0_9BACT</name>
<protein>
    <submittedName>
        <fullName evidence="1">Uncharacterized protein</fullName>
    </submittedName>
</protein>
<comment type="caution">
    <text evidence="1">The sequence shown here is derived from an EMBL/GenBank/DDBJ whole genome shotgun (WGS) entry which is preliminary data.</text>
</comment>
<proteinExistence type="predicted"/>
<dbReference type="OrthoDB" id="9859348at2"/>
<reference evidence="1 2" key="1">
    <citation type="submission" date="2014-07" db="EMBL/GenBank/DDBJ databases">
        <authorList>
            <person name="McCorrison J."/>
            <person name="Sanka R."/>
            <person name="Torralba M."/>
            <person name="Gillis M."/>
            <person name="Haft D.H."/>
            <person name="Methe B."/>
            <person name="Sutton G."/>
            <person name="Nelson K.E."/>
        </authorList>
    </citation>
    <scope>NUCLEOTIDE SEQUENCE [LARGE SCALE GENOMIC DNA]</scope>
    <source>
        <strain evidence="1 2">DNF00320</strain>
    </source>
</reference>
<dbReference type="EMBL" id="JRNQ01000129">
    <property type="protein sequence ID" value="KGF41471.1"/>
    <property type="molecule type" value="Genomic_DNA"/>
</dbReference>
<evidence type="ECO:0000313" key="2">
    <source>
        <dbReference type="Proteomes" id="UP000029525"/>
    </source>
</evidence>
<gene>
    <name evidence="1" type="ORF">HMPREF0647_11295</name>
</gene>
<dbReference type="AlphaFoldDB" id="A0A096A4C0"/>
<dbReference type="Proteomes" id="UP000029525">
    <property type="component" value="Unassembled WGS sequence"/>
</dbReference>
<accession>A0A096A4C0</accession>